<dbReference type="AlphaFoldDB" id="A0A1G7NEJ6"/>
<organism evidence="1 2">
    <name type="scientific">Blastococcus aurantiacus</name>
    <dbReference type="NCBI Taxonomy" id="1550231"/>
    <lineage>
        <taxon>Bacteria</taxon>
        <taxon>Bacillati</taxon>
        <taxon>Actinomycetota</taxon>
        <taxon>Actinomycetes</taxon>
        <taxon>Geodermatophilales</taxon>
        <taxon>Geodermatophilaceae</taxon>
        <taxon>Blastococcus</taxon>
    </lineage>
</organism>
<reference evidence="2" key="1">
    <citation type="submission" date="2016-10" db="EMBL/GenBank/DDBJ databases">
        <authorList>
            <person name="Varghese N."/>
            <person name="Submissions S."/>
        </authorList>
    </citation>
    <scope>NUCLEOTIDE SEQUENCE [LARGE SCALE GENOMIC DNA]</scope>
    <source>
        <strain evidence="2">DSM 44268</strain>
    </source>
</reference>
<protein>
    <submittedName>
        <fullName evidence="1">Uncharacterized protein</fullName>
    </submittedName>
</protein>
<evidence type="ECO:0000313" key="2">
    <source>
        <dbReference type="Proteomes" id="UP000199406"/>
    </source>
</evidence>
<dbReference type="EMBL" id="FNBT01000006">
    <property type="protein sequence ID" value="SDF72453.1"/>
    <property type="molecule type" value="Genomic_DNA"/>
</dbReference>
<gene>
    <name evidence="1" type="ORF">SAMN05660662_3114</name>
</gene>
<sequence>MTGATLAAVKLDRQELVRVLRTEGDNDTADRVEAQLPDRIDTERDADALAGVGLDRTQLMAKLAGGALGGTIAP</sequence>
<accession>A0A1G7NEJ6</accession>
<proteinExistence type="predicted"/>
<evidence type="ECO:0000313" key="1">
    <source>
        <dbReference type="EMBL" id="SDF72453.1"/>
    </source>
</evidence>
<name>A0A1G7NEJ6_9ACTN</name>
<dbReference type="Proteomes" id="UP000199406">
    <property type="component" value="Unassembled WGS sequence"/>
</dbReference>
<keyword evidence="2" id="KW-1185">Reference proteome</keyword>